<proteinExistence type="predicted"/>
<evidence type="ECO:0000313" key="1">
    <source>
        <dbReference type="EMBL" id="KER06934.1"/>
    </source>
</evidence>
<name>A0A081S7N1_9ARCH</name>
<dbReference type="EMBL" id="JNVL01000003">
    <property type="protein sequence ID" value="KER06934.1"/>
    <property type="molecule type" value="Genomic_DNA"/>
</dbReference>
<reference evidence="1 2" key="1">
    <citation type="submission" date="2014-06" db="EMBL/GenBank/DDBJ databases">
        <authorList>
            <person name="Ngugi D.K."/>
            <person name="Blom J."/>
            <person name="Alam I."/>
            <person name="Rashid M."/>
            <person name="Ba Alawi W."/>
            <person name="Zhang G."/>
            <person name="Hikmawan T."/>
            <person name="Guan Y."/>
            <person name="Antunes A."/>
            <person name="Siam R."/>
            <person name="Eldorry H."/>
            <person name="Bajic V."/>
            <person name="Stingl U."/>
        </authorList>
    </citation>
    <scope>NUCLEOTIDE SEQUENCE [LARGE SCALE GENOMIC DNA]</scope>
    <source>
        <strain evidence="1">SCGC AAA799-E16</strain>
    </source>
</reference>
<organism evidence="1 2">
    <name type="scientific">Marine Group I thaumarchaeote SCGC AAA799-E16</name>
    <dbReference type="NCBI Taxonomy" id="1502292"/>
    <lineage>
        <taxon>Archaea</taxon>
        <taxon>Nitrososphaerota</taxon>
        <taxon>Marine Group I</taxon>
    </lineage>
</organism>
<gene>
    <name evidence="1" type="ORF">AAA799E16_00280</name>
</gene>
<evidence type="ECO:0000313" key="2">
    <source>
        <dbReference type="Proteomes" id="UP000028027"/>
    </source>
</evidence>
<accession>A0A081S7N1</accession>
<comment type="caution">
    <text evidence="1">The sequence shown here is derived from an EMBL/GenBank/DDBJ whole genome shotgun (WGS) entry which is preliminary data.</text>
</comment>
<protein>
    <submittedName>
        <fullName evidence="1">Uncharacterized protein</fullName>
    </submittedName>
</protein>
<dbReference type="Proteomes" id="UP000028027">
    <property type="component" value="Unassembled WGS sequence"/>
</dbReference>
<keyword evidence="2" id="KW-1185">Reference proteome</keyword>
<sequence>MIEWFSQVLCWKHEGIIDSSTVANAYVWLTAHISDVAGYASCNTNHIATI</sequence>
<dbReference type="AlphaFoldDB" id="A0A081S7N1"/>